<gene>
    <name evidence="8" type="ORF">NAG76_05130</name>
</gene>
<reference evidence="8" key="1">
    <citation type="submission" date="2022-05" db="EMBL/GenBank/DDBJ databases">
        <title>Novel bacterial taxa in a minimal lignocellulolytic consortium and its capacity to transform plastics disclosed by genome-resolved metagenomics.</title>
        <authorList>
            <person name="Rodriguez C.A.D."/>
            <person name="Diaz-Garcia L."/>
            <person name="Herrera K."/>
            <person name="Tarazona N.A."/>
            <person name="Sproer C."/>
            <person name="Overmann J."/>
            <person name="Jimenez D.J."/>
        </authorList>
    </citation>
    <scope>NUCLEOTIDE SEQUENCE</scope>
    <source>
        <strain evidence="8">MAG5</strain>
    </source>
</reference>
<dbReference type="GO" id="GO:0010181">
    <property type="term" value="F:FMN binding"/>
    <property type="evidence" value="ECO:0007669"/>
    <property type="project" value="InterPro"/>
</dbReference>
<evidence type="ECO:0000313" key="8">
    <source>
        <dbReference type="EMBL" id="URN95629.1"/>
    </source>
</evidence>
<feature type="region of interest" description="Disordered" evidence="6">
    <location>
        <begin position="109"/>
        <end position="134"/>
    </location>
</feature>
<evidence type="ECO:0000313" key="9">
    <source>
        <dbReference type="Proteomes" id="UP001056756"/>
    </source>
</evidence>
<dbReference type="GO" id="GO:0050661">
    <property type="term" value="F:NADP binding"/>
    <property type="evidence" value="ECO:0007669"/>
    <property type="project" value="InterPro"/>
</dbReference>
<dbReference type="SUPFAM" id="SSF51395">
    <property type="entry name" value="FMN-linked oxidoreductases"/>
    <property type="match status" value="1"/>
</dbReference>
<dbReference type="GO" id="GO:0003959">
    <property type="term" value="F:NADPH dehydrogenase activity"/>
    <property type="evidence" value="ECO:0007669"/>
    <property type="project" value="InterPro"/>
</dbReference>
<sequence>MTYIDQPLTIKDMILKNRIVMAPMCQYAVEEQDGIPNDWHHIHYTSRAIGGTALIIVEMTNVEPRGRITNRCLGLWSDEHIPAFRRIVDAAHKQGAKIGIQIAHAGRKATDSPDAVSSSAISVTHDDSSPKPHALTTEEALSVVEKFRDAIKRAVLCGFDCIEIHGAHGYLIHQFHSPNINQRDDQYGSDLALFGEQIVQAARSVMPTDMPLLFRISAVEYMKNGYTLEHSLALAKRYYEAGVDCFHVSTGGEGPVSVVQPGQHAAYQVPYARAFKSAFPNIPIIAVGKLEQPEIAESVLANHDADLIAIGRGMLNDPYWALHAVKQVTGHIDAPTSYIRGM</sequence>
<dbReference type="CDD" id="cd02932">
    <property type="entry name" value="OYE_YqiM_FMN"/>
    <property type="match status" value="1"/>
</dbReference>
<evidence type="ECO:0000259" key="7">
    <source>
        <dbReference type="Pfam" id="PF00724"/>
    </source>
</evidence>
<evidence type="ECO:0000256" key="1">
    <source>
        <dbReference type="ARBA" id="ARBA00001917"/>
    </source>
</evidence>
<keyword evidence="4" id="KW-0521">NADP</keyword>
<dbReference type="PANTHER" id="PTHR43303">
    <property type="entry name" value="NADPH DEHYDROGENASE C23G7.10C-RELATED"/>
    <property type="match status" value="1"/>
</dbReference>
<dbReference type="InterPro" id="IPR044152">
    <property type="entry name" value="YqjM-like"/>
</dbReference>
<dbReference type="AlphaFoldDB" id="A0A9J6ZHJ0"/>
<dbReference type="Pfam" id="PF00724">
    <property type="entry name" value="Oxidored_FMN"/>
    <property type="match status" value="1"/>
</dbReference>
<dbReference type="Gene3D" id="3.20.20.70">
    <property type="entry name" value="Aldolase class I"/>
    <property type="match status" value="1"/>
</dbReference>
<keyword evidence="5" id="KW-0560">Oxidoreductase</keyword>
<keyword evidence="3" id="KW-0288">FMN</keyword>
<organism evidence="8 9">
    <name type="scientific">Candidatus Pristimantibacillus lignocellulolyticus</name>
    <dbReference type="NCBI Taxonomy" id="2994561"/>
    <lineage>
        <taxon>Bacteria</taxon>
        <taxon>Bacillati</taxon>
        <taxon>Bacillota</taxon>
        <taxon>Bacilli</taxon>
        <taxon>Bacillales</taxon>
        <taxon>Paenibacillaceae</taxon>
        <taxon>Candidatus Pristimantibacillus</taxon>
    </lineage>
</organism>
<evidence type="ECO:0000256" key="5">
    <source>
        <dbReference type="ARBA" id="ARBA00023002"/>
    </source>
</evidence>
<feature type="domain" description="NADH:flavin oxidoreductase/NADH oxidase N-terminal" evidence="7">
    <location>
        <begin position="6"/>
        <end position="327"/>
    </location>
</feature>
<dbReference type="KEGG" id="plig:NAG76_05130"/>
<protein>
    <submittedName>
        <fullName evidence="8">NADH:flavin oxidoreductase/NADH oxidase</fullName>
    </submittedName>
</protein>
<dbReference type="Proteomes" id="UP001056756">
    <property type="component" value="Chromosome"/>
</dbReference>
<dbReference type="InterPro" id="IPR013785">
    <property type="entry name" value="Aldolase_TIM"/>
</dbReference>
<keyword evidence="2" id="KW-0285">Flavoprotein</keyword>
<accession>A0A9J6ZHJ0</accession>
<evidence type="ECO:0000256" key="2">
    <source>
        <dbReference type="ARBA" id="ARBA00022630"/>
    </source>
</evidence>
<evidence type="ECO:0000256" key="4">
    <source>
        <dbReference type="ARBA" id="ARBA00022857"/>
    </source>
</evidence>
<dbReference type="InterPro" id="IPR001155">
    <property type="entry name" value="OxRdtase_FMN_N"/>
</dbReference>
<comment type="cofactor">
    <cofactor evidence="1">
        <name>FMN</name>
        <dbReference type="ChEBI" id="CHEBI:58210"/>
    </cofactor>
</comment>
<evidence type="ECO:0000256" key="6">
    <source>
        <dbReference type="SAM" id="MobiDB-lite"/>
    </source>
</evidence>
<dbReference type="EMBL" id="CP097899">
    <property type="protein sequence ID" value="URN95629.1"/>
    <property type="molecule type" value="Genomic_DNA"/>
</dbReference>
<evidence type="ECO:0000256" key="3">
    <source>
        <dbReference type="ARBA" id="ARBA00022643"/>
    </source>
</evidence>
<proteinExistence type="predicted"/>
<name>A0A9J6ZHJ0_9BACL</name>
<dbReference type="PANTHER" id="PTHR43303:SF4">
    <property type="entry name" value="NADPH DEHYDROGENASE C23G7.10C-RELATED"/>
    <property type="match status" value="1"/>
</dbReference>